<dbReference type="RefSeq" id="WP_137327526.1">
    <property type="nucleotide sequence ID" value="NZ_CP040058.1"/>
</dbReference>
<protein>
    <recommendedName>
        <fullName evidence="4">Integral membrane protein</fullName>
    </recommendedName>
</protein>
<organism evidence="2 3">
    <name type="scientific">Anaerostipes rhamnosivorans</name>
    <dbReference type="NCBI Taxonomy" id="1229621"/>
    <lineage>
        <taxon>Bacteria</taxon>
        <taxon>Bacillati</taxon>
        <taxon>Bacillota</taxon>
        <taxon>Clostridia</taxon>
        <taxon>Lachnospirales</taxon>
        <taxon>Lachnospiraceae</taxon>
        <taxon>Anaerostipes</taxon>
    </lineage>
</organism>
<evidence type="ECO:0008006" key="4">
    <source>
        <dbReference type="Google" id="ProtNLM"/>
    </source>
</evidence>
<dbReference type="InterPro" id="IPR010380">
    <property type="entry name" value="DUF975"/>
</dbReference>
<dbReference type="PANTHER" id="PTHR40076:SF1">
    <property type="entry name" value="MEMBRANE PROTEIN"/>
    <property type="match status" value="1"/>
</dbReference>
<keyword evidence="1" id="KW-0812">Transmembrane</keyword>
<keyword evidence="1" id="KW-0472">Membrane</keyword>
<proteinExistence type="predicted"/>
<accession>A0A4P8IBF7</accession>
<dbReference type="PANTHER" id="PTHR40076">
    <property type="entry name" value="MEMBRANE PROTEIN-RELATED"/>
    <property type="match status" value="1"/>
</dbReference>
<feature type="transmembrane region" description="Helical" evidence="1">
    <location>
        <begin position="103"/>
        <end position="131"/>
    </location>
</feature>
<dbReference type="AlphaFoldDB" id="A0A4P8IBF7"/>
<dbReference type="Pfam" id="PF06161">
    <property type="entry name" value="DUF975"/>
    <property type="match status" value="1"/>
</dbReference>
<feature type="transmembrane region" description="Helical" evidence="1">
    <location>
        <begin position="137"/>
        <end position="164"/>
    </location>
</feature>
<reference evidence="2 3" key="1">
    <citation type="submission" date="2019-05" db="EMBL/GenBank/DDBJ databases">
        <title>Complete genome sequencing of Anaerostipes rhamnosivorans.</title>
        <authorList>
            <person name="Bui T.P.N."/>
            <person name="de Vos W.M."/>
        </authorList>
    </citation>
    <scope>NUCLEOTIDE SEQUENCE [LARGE SCALE GENOMIC DNA]</scope>
    <source>
        <strain evidence="2 3">1y2</strain>
    </source>
</reference>
<feature type="transmembrane region" description="Helical" evidence="1">
    <location>
        <begin position="54"/>
        <end position="82"/>
    </location>
</feature>
<feature type="transmembrane region" description="Helical" evidence="1">
    <location>
        <begin position="185"/>
        <end position="205"/>
    </location>
</feature>
<dbReference type="OrthoDB" id="9784844at2"/>
<name>A0A4P8IBF7_9FIRM</name>
<evidence type="ECO:0000313" key="2">
    <source>
        <dbReference type="EMBL" id="QCP33921.1"/>
    </source>
</evidence>
<feature type="transmembrane region" description="Helical" evidence="1">
    <location>
        <begin position="21"/>
        <end position="42"/>
    </location>
</feature>
<evidence type="ECO:0000313" key="3">
    <source>
        <dbReference type="Proteomes" id="UP000298653"/>
    </source>
</evidence>
<evidence type="ECO:0000256" key="1">
    <source>
        <dbReference type="SAM" id="Phobius"/>
    </source>
</evidence>
<dbReference type="KEGG" id="arf:AR1Y2_0467"/>
<keyword evidence="3" id="KW-1185">Reference proteome</keyword>
<sequence>MRERMSFKEIRAFSKEKLKENLKVLVIIEFIVVVICVGLLTWQEGIDLMFPSSILSLVMQIVIYGLLAVFFTGNVVACLGVSKGQEPKVDQVFYLFRNKTKQVLWLIVRKNIITFLIMFIIDFFGGVVYYSATNEDFPYMMTIASVLATVIVELRYFPALYLLLEGEEQVCRKAIWRGNDLMRGNYMRLMGLWISFVPWMLLGLIPCGLGVFVVAPWFQISLAVFYTDLKRKEIIKD</sequence>
<dbReference type="Proteomes" id="UP000298653">
    <property type="component" value="Chromosome"/>
</dbReference>
<keyword evidence="1" id="KW-1133">Transmembrane helix</keyword>
<gene>
    <name evidence="2" type="ORF">AR1Y2_0467</name>
</gene>
<dbReference type="EMBL" id="CP040058">
    <property type="protein sequence ID" value="QCP33921.1"/>
    <property type="molecule type" value="Genomic_DNA"/>
</dbReference>